<dbReference type="Pfam" id="PF13561">
    <property type="entry name" value="adh_short_C2"/>
    <property type="match status" value="1"/>
</dbReference>
<organism evidence="2 3">
    <name type="scientific">Bradyrhizobium shewense</name>
    <dbReference type="NCBI Taxonomy" id="1761772"/>
    <lineage>
        <taxon>Bacteria</taxon>
        <taxon>Pseudomonadati</taxon>
        <taxon>Pseudomonadota</taxon>
        <taxon>Alphaproteobacteria</taxon>
        <taxon>Hyphomicrobiales</taxon>
        <taxon>Nitrobacteraceae</taxon>
        <taxon>Bradyrhizobium</taxon>
    </lineage>
</organism>
<reference evidence="3" key="1">
    <citation type="submission" date="2016-08" db="EMBL/GenBank/DDBJ databases">
        <authorList>
            <person name="Varghese N."/>
            <person name="Submissions Spin"/>
        </authorList>
    </citation>
    <scope>NUCLEOTIDE SEQUENCE [LARGE SCALE GENOMIC DNA]</scope>
    <source>
        <strain evidence="3">ERR11</strain>
    </source>
</reference>
<dbReference type="SUPFAM" id="SSF51735">
    <property type="entry name" value="NAD(P)-binding Rossmann-fold domains"/>
    <property type="match status" value="1"/>
</dbReference>
<comment type="similarity">
    <text evidence="1">Belongs to the short-chain dehydrogenases/reductases (SDR) family.</text>
</comment>
<dbReference type="FunFam" id="3.40.50.720:FF:000084">
    <property type="entry name" value="Short-chain dehydrogenase reductase"/>
    <property type="match status" value="1"/>
</dbReference>
<evidence type="ECO:0000313" key="2">
    <source>
        <dbReference type="EMBL" id="SCB09145.1"/>
    </source>
</evidence>
<dbReference type="RefSeq" id="WP_091952515.1">
    <property type="nucleotide sequence ID" value="NZ_FMAI01000001.1"/>
</dbReference>
<dbReference type="InterPro" id="IPR036291">
    <property type="entry name" value="NAD(P)-bd_dom_sf"/>
</dbReference>
<protein>
    <submittedName>
        <fullName evidence="2">NAD(P)-dependent dehydrogenase, short-chain alcohol dehydrogenase family</fullName>
    </submittedName>
</protein>
<accession>A0A1C3U199</accession>
<dbReference type="PANTHER" id="PTHR42760">
    <property type="entry name" value="SHORT-CHAIN DEHYDROGENASES/REDUCTASES FAMILY MEMBER"/>
    <property type="match status" value="1"/>
</dbReference>
<dbReference type="Proteomes" id="UP000199184">
    <property type="component" value="Unassembled WGS sequence"/>
</dbReference>
<dbReference type="Gene3D" id="3.40.50.720">
    <property type="entry name" value="NAD(P)-binding Rossmann-like Domain"/>
    <property type="match status" value="1"/>
</dbReference>
<gene>
    <name evidence="2" type="ORF">GA0061098_1001216</name>
</gene>
<dbReference type="InterPro" id="IPR020904">
    <property type="entry name" value="Sc_DH/Rdtase_CS"/>
</dbReference>
<proteinExistence type="inferred from homology"/>
<dbReference type="PRINTS" id="PR00080">
    <property type="entry name" value="SDRFAMILY"/>
</dbReference>
<dbReference type="PROSITE" id="PS00061">
    <property type="entry name" value="ADH_SHORT"/>
    <property type="match status" value="1"/>
</dbReference>
<dbReference type="EMBL" id="FMAI01000001">
    <property type="protein sequence ID" value="SCB09145.1"/>
    <property type="molecule type" value="Genomic_DNA"/>
</dbReference>
<dbReference type="AlphaFoldDB" id="A0A1C3U199"/>
<dbReference type="PANTHER" id="PTHR42760:SF123">
    <property type="entry name" value="OXIDOREDUCTASE"/>
    <property type="match status" value="1"/>
</dbReference>
<name>A0A1C3U199_9BRAD</name>
<keyword evidence="3" id="KW-1185">Reference proteome</keyword>
<dbReference type="PRINTS" id="PR00081">
    <property type="entry name" value="GDHRDH"/>
</dbReference>
<dbReference type="GO" id="GO:0016616">
    <property type="term" value="F:oxidoreductase activity, acting on the CH-OH group of donors, NAD or NADP as acceptor"/>
    <property type="evidence" value="ECO:0007669"/>
    <property type="project" value="TreeGrafter"/>
</dbReference>
<dbReference type="InterPro" id="IPR002347">
    <property type="entry name" value="SDR_fam"/>
</dbReference>
<evidence type="ECO:0000256" key="1">
    <source>
        <dbReference type="ARBA" id="ARBA00006484"/>
    </source>
</evidence>
<sequence length="244" mass="25405">MSTSFSLTSGFHAVVIGGAGDIGAAISNQFCDLGATVTATGINDADLARSLLKPRAGLALTTLDVTSDEAVASLAGQHQRVDALINCAGILARDKEYEIETFTKVLDVNLTGTFRTCMAFRSQLAKMKGSIVNIASMNATLALPRIPAYCASKGGVVMLTKALALAWAEDGIRVNAVAPGYVETAINAAGRTDRAHYQRIADRTAFKRWGQPEDIAGAVAFLCMPASQYATGTVVAVDGGFLAG</sequence>
<dbReference type="GO" id="GO:0030497">
    <property type="term" value="P:fatty acid elongation"/>
    <property type="evidence" value="ECO:0007669"/>
    <property type="project" value="TreeGrafter"/>
</dbReference>
<evidence type="ECO:0000313" key="3">
    <source>
        <dbReference type="Proteomes" id="UP000199184"/>
    </source>
</evidence>